<dbReference type="OrthoDB" id="6455537at2"/>
<reference evidence="1 2" key="1">
    <citation type="submission" date="2019-04" db="EMBL/GenBank/DDBJ databases">
        <authorList>
            <person name="Hwang J.C."/>
        </authorList>
    </citation>
    <scope>NUCLEOTIDE SEQUENCE [LARGE SCALE GENOMIC DNA]</scope>
    <source>
        <strain evidence="1 2">IMCC35002</strain>
    </source>
</reference>
<name>A0A4U1BNZ3_9GAMM</name>
<comment type="caution">
    <text evidence="1">The sequence shown here is derived from an EMBL/GenBank/DDBJ whole genome shotgun (WGS) entry which is preliminary data.</text>
</comment>
<gene>
    <name evidence="1" type="ORF">FCL42_09965</name>
</gene>
<protein>
    <submittedName>
        <fullName evidence="1">Uncharacterized protein</fullName>
    </submittedName>
</protein>
<accession>A0A4U1BNZ3</accession>
<dbReference type="AlphaFoldDB" id="A0A4U1BNZ3"/>
<evidence type="ECO:0000313" key="1">
    <source>
        <dbReference type="EMBL" id="TKB55500.1"/>
    </source>
</evidence>
<dbReference type="EMBL" id="SWCJ01000005">
    <property type="protein sequence ID" value="TKB55500.1"/>
    <property type="molecule type" value="Genomic_DNA"/>
</dbReference>
<dbReference type="Proteomes" id="UP000305675">
    <property type="component" value="Unassembled WGS sequence"/>
</dbReference>
<proteinExistence type="predicted"/>
<organism evidence="1 2">
    <name type="scientific">Ferrimonas aestuarii</name>
    <dbReference type="NCBI Taxonomy" id="2569539"/>
    <lineage>
        <taxon>Bacteria</taxon>
        <taxon>Pseudomonadati</taxon>
        <taxon>Pseudomonadota</taxon>
        <taxon>Gammaproteobacteria</taxon>
        <taxon>Alteromonadales</taxon>
        <taxon>Ferrimonadaceae</taxon>
        <taxon>Ferrimonas</taxon>
    </lineage>
</organism>
<sequence>MKLYRDQDGVARAEADSPQVLLAEFLASDIQGDTVMVAHVISLCLKGQGELTGNAFSFELSEGQVNLENLFTEEAAQYPVEQVLLSLQKWQKFIQCSG</sequence>
<dbReference type="RefSeq" id="WP_136863257.1">
    <property type="nucleotide sequence ID" value="NZ_SWCJ01000005.1"/>
</dbReference>
<keyword evidence="2" id="KW-1185">Reference proteome</keyword>
<evidence type="ECO:0000313" key="2">
    <source>
        <dbReference type="Proteomes" id="UP000305675"/>
    </source>
</evidence>